<feature type="region of interest" description="Disordered" evidence="1">
    <location>
        <begin position="368"/>
        <end position="438"/>
    </location>
</feature>
<dbReference type="PROSITE" id="PS50003">
    <property type="entry name" value="PH_DOMAIN"/>
    <property type="match status" value="2"/>
</dbReference>
<evidence type="ECO:0000313" key="4">
    <source>
        <dbReference type="Proteomes" id="UP000005408"/>
    </source>
</evidence>
<dbReference type="SUPFAM" id="SSF50729">
    <property type="entry name" value="PH domain-like"/>
    <property type="match status" value="2"/>
</dbReference>
<dbReference type="InterPro" id="IPR051707">
    <property type="entry name" value="PI-Interact_SigTrans_Reg"/>
</dbReference>
<feature type="domain" description="PH" evidence="2">
    <location>
        <begin position="233"/>
        <end position="331"/>
    </location>
</feature>
<dbReference type="InterPro" id="IPR011993">
    <property type="entry name" value="PH-like_dom_sf"/>
</dbReference>
<evidence type="ECO:0000259" key="2">
    <source>
        <dbReference type="PROSITE" id="PS50003"/>
    </source>
</evidence>
<dbReference type="Pfam" id="PF00169">
    <property type="entry name" value="PH"/>
    <property type="match status" value="1"/>
</dbReference>
<dbReference type="Gene3D" id="2.30.29.30">
    <property type="entry name" value="Pleckstrin-homology domain (PH domain)/Phosphotyrosine-binding domain (PTB)"/>
    <property type="match status" value="2"/>
</dbReference>
<evidence type="ECO:0000256" key="1">
    <source>
        <dbReference type="SAM" id="MobiDB-lite"/>
    </source>
</evidence>
<protein>
    <recommendedName>
        <fullName evidence="2">PH domain-containing protein</fullName>
    </recommendedName>
</protein>
<name>A0A8W8L7Q8_MAGGI</name>
<dbReference type="Proteomes" id="UP000005408">
    <property type="component" value="Unassembled WGS sequence"/>
</dbReference>
<reference evidence="3" key="1">
    <citation type="submission" date="2022-08" db="UniProtKB">
        <authorList>
            <consortium name="EnsemblMetazoa"/>
        </authorList>
    </citation>
    <scope>IDENTIFICATION</scope>
    <source>
        <strain evidence="3">05x7-T-G4-1.051#20</strain>
    </source>
</reference>
<sequence>MAEDEGDYVQEFSLLESTGQRVVLKINVKEGHVRYIRKGEVKQSCMVQDLTVCSKNDLQIAVNIGPLEKILSAENSQSKVETLKNIEAIMEQHAIKPSIYSKEGSYIIKEGFLNKKGNTVLEKWARRKVCIKRGLLIYYPEQSEKTIKLEPIIECHVEAIGTDKFNVTVPERTYSFQIPDSVRDKEEERDNWIKCIRTAITDRVPPQRPGFHQVLPDDVIRKSIKRKTIPKSLVVKQGYLDKRGNAKVKVWNERFVSVEIGKFSYALPNKTENTLNVVNLQEGEVSVISTKTYGFDVQIPGRTFHFRIQAKVENKEEEHLNWMKAFNKACCSTTSSELIKGENEENDDNTNKKEKAFNKACCSTTSSELIKGENEENDDDNTNEKEKELKSLTDNTDDDESCSDTSRIPLKGSLKESKLGSTRSYRKHLRGDSLDEHL</sequence>
<dbReference type="EnsemblMetazoa" id="G26779.1">
    <property type="protein sequence ID" value="G26779.1:cds"/>
    <property type="gene ID" value="G26779"/>
</dbReference>
<dbReference type="PANTHER" id="PTHR14336">
    <property type="entry name" value="TANDEM PH DOMAIN CONTAINING PROTEIN"/>
    <property type="match status" value="1"/>
</dbReference>
<keyword evidence="4" id="KW-1185">Reference proteome</keyword>
<dbReference type="CDD" id="cd00821">
    <property type="entry name" value="PH"/>
    <property type="match status" value="1"/>
</dbReference>
<dbReference type="AlphaFoldDB" id="A0A8W8L7Q8"/>
<evidence type="ECO:0000313" key="3">
    <source>
        <dbReference type="EnsemblMetazoa" id="G26779.1:cds"/>
    </source>
</evidence>
<feature type="domain" description="PH" evidence="2">
    <location>
        <begin position="106"/>
        <end position="201"/>
    </location>
</feature>
<feature type="compositionally biased region" description="Basic and acidic residues" evidence="1">
    <location>
        <begin position="382"/>
        <end position="391"/>
    </location>
</feature>
<proteinExistence type="predicted"/>
<dbReference type="SMART" id="SM00233">
    <property type="entry name" value="PH"/>
    <property type="match status" value="2"/>
</dbReference>
<dbReference type="InterPro" id="IPR001849">
    <property type="entry name" value="PH_domain"/>
</dbReference>
<accession>A0A8W8L7Q8</accession>
<organism evidence="3 4">
    <name type="scientific">Magallana gigas</name>
    <name type="common">Pacific oyster</name>
    <name type="synonym">Crassostrea gigas</name>
    <dbReference type="NCBI Taxonomy" id="29159"/>
    <lineage>
        <taxon>Eukaryota</taxon>
        <taxon>Metazoa</taxon>
        <taxon>Spiralia</taxon>
        <taxon>Lophotrochozoa</taxon>
        <taxon>Mollusca</taxon>
        <taxon>Bivalvia</taxon>
        <taxon>Autobranchia</taxon>
        <taxon>Pteriomorphia</taxon>
        <taxon>Ostreida</taxon>
        <taxon>Ostreoidea</taxon>
        <taxon>Ostreidae</taxon>
        <taxon>Magallana</taxon>
    </lineage>
</organism>